<reference evidence="2" key="1">
    <citation type="submission" date="2022-06" db="EMBL/GenBank/DDBJ databases">
        <title>Alkalimarinus sp. nov., isolated from gut of a Alitta virens.</title>
        <authorList>
            <person name="Yang A.I."/>
            <person name="Shin N.-R."/>
        </authorList>
    </citation>
    <scope>NUCLEOTIDE SEQUENCE</scope>
    <source>
        <strain evidence="2">A2M4</strain>
    </source>
</reference>
<feature type="coiled-coil region" evidence="1">
    <location>
        <begin position="252"/>
        <end position="279"/>
    </location>
</feature>
<feature type="coiled-coil region" evidence="1">
    <location>
        <begin position="185"/>
        <end position="212"/>
    </location>
</feature>
<protein>
    <recommendedName>
        <fullName evidence="4">DUF4878 domain-containing protein</fullName>
    </recommendedName>
</protein>
<proteinExistence type="predicted"/>
<keyword evidence="1" id="KW-0175">Coiled coil</keyword>
<organism evidence="2 3">
    <name type="scientific">Alkalimarinus alittae</name>
    <dbReference type="NCBI Taxonomy" id="2961619"/>
    <lineage>
        <taxon>Bacteria</taxon>
        <taxon>Pseudomonadati</taxon>
        <taxon>Pseudomonadota</taxon>
        <taxon>Gammaproteobacteria</taxon>
        <taxon>Alteromonadales</taxon>
        <taxon>Alteromonadaceae</taxon>
        <taxon>Alkalimarinus</taxon>
    </lineage>
</organism>
<evidence type="ECO:0008006" key="4">
    <source>
        <dbReference type="Google" id="ProtNLM"/>
    </source>
</evidence>
<evidence type="ECO:0000313" key="2">
    <source>
        <dbReference type="EMBL" id="UZE96810.1"/>
    </source>
</evidence>
<evidence type="ECO:0000256" key="1">
    <source>
        <dbReference type="SAM" id="Coils"/>
    </source>
</evidence>
<dbReference type="Proteomes" id="UP001163739">
    <property type="component" value="Chromosome"/>
</dbReference>
<gene>
    <name evidence="2" type="ORF">NKI27_03395</name>
</gene>
<accession>A0ABY6N480</accession>
<keyword evidence="3" id="KW-1185">Reference proteome</keyword>
<sequence length="370" mass="42434">MDTISIFISLERTKMLKRILFTIFVTLLVACSKPIPEFESYGLFVKTSNGYEEVKPISSKQNDIKGLIKPEINKETVKIYVHDPKFNADKIVILQMDMSLKRSNKVEFLIKPQDKKDLYELTLSIKESSMPLLLIRSGGLFSAKSYTLAVGDVEAEAIAAIKNMKSSSHNKLKKVKGFLKSFPDNKELLLMLKELEVKAAEEKATARARQQKKYEQMAYEEAKKSEMRYREKTKWIESYQSFLAQYPTSTYQEAVQQRIEIIRKEINDVQKEYDNQLSKFQKIVGQFVNAVENKDQEKLNAVTVNKSSASQALKSSRLLKANLGDIEVEKFHYSNDKTRNFAYVAIKGADLKRVDLKLTEGTWLISGYSI</sequence>
<name>A0ABY6N480_9ALTE</name>
<dbReference type="RefSeq" id="WP_265048295.1">
    <property type="nucleotide sequence ID" value="NZ_CP100390.1"/>
</dbReference>
<dbReference type="EMBL" id="CP100390">
    <property type="protein sequence ID" value="UZE96810.1"/>
    <property type="molecule type" value="Genomic_DNA"/>
</dbReference>
<evidence type="ECO:0000313" key="3">
    <source>
        <dbReference type="Proteomes" id="UP001163739"/>
    </source>
</evidence>